<dbReference type="STRING" id="88036.D8RV88"/>
<dbReference type="Pfam" id="PF17766">
    <property type="entry name" value="fn3_6"/>
    <property type="match status" value="1"/>
</dbReference>
<dbReference type="GO" id="GO:0004252">
    <property type="term" value="F:serine-type endopeptidase activity"/>
    <property type="evidence" value="ECO:0000318"/>
    <property type="project" value="GO_Central"/>
</dbReference>
<evidence type="ECO:0000256" key="5">
    <source>
        <dbReference type="ARBA" id="ARBA00022801"/>
    </source>
</evidence>
<feature type="active site" description="Charge relay system" evidence="8 9">
    <location>
        <position position="561"/>
    </location>
</feature>
<evidence type="ECO:0000256" key="8">
    <source>
        <dbReference type="PIRSR" id="PIRSR615500-1"/>
    </source>
</evidence>
<dbReference type="SUPFAM" id="SSF54897">
    <property type="entry name" value="Protease propeptides/inhibitors"/>
    <property type="match status" value="1"/>
</dbReference>
<feature type="region of interest" description="Disordered" evidence="11">
    <location>
        <begin position="597"/>
        <end position="618"/>
    </location>
</feature>
<dbReference type="SUPFAM" id="SSF52743">
    <property type="entry name" value="Subtilisin-like"/>
    <property type="match status" value="1"/>
</dbReference>
<dbReference type="PROSITE" id="PS00138">
    <property type="entry name" value="SUBTILASE_SER"/>
    <property type="match status" value="1"/>
</dbReference>
<dbReference type="GO" id="GO:0005576">
    <property type="term" value="C:extracellular region"/>
    <property type="evidence" value="ECO:0000318"/>
    <property type="project" value="GO_Central"/>
</dbReference>
<evidence type="ECO:0000256" key="3">
    <source>
        <dbReference type="ARBA" id="ARBA00022670"/>
    </source>
</evidence>
<evidence type="ECO:0000259" key="13">
    <source>
        <dbReference type="Pfam" id="PF05922"/>
    </source>
</evidence>
<dbReference type="InterPro" id="IPR023828">
    <property type="entry name" value="Peptidase_S8_Ser-AS"/>
</dbReference>
<dbReference type="InterPro" id="IPR000209">
    <property type="entry name" value="Peptidase_S8/S53_dom"/>
</dbReference>
<comment type="subcellular location">
    <subcellularLocation>
        <location evidence="1">Secreted</location>
    </subcellularLocation>
</comment>
<comment type="similarity">
    <text evidence="2 9 10">Belongs to the peptidase S8 family.</text>
</comment>
<keyword evidence="16" id="KW-1185">Reference proteome</keyword>
<dbReference type="HOGENOM" id="CLU_000625_3_1_1"/>
<sequence>MISSSTKNTVELYKSRLVQQHDKFLQETFASSGAGYQKLYSYHHLINGFAVKLQDHQADTLKSAPGVMLVQKDWRVSKLTTHTPDFLGLPTGVWSQQGGAGNAGDGIVVGIIDTGIDPTHPSFSGQAFASNSSSNTSSGLKSFRGSCEVASFCNGKIVGARHFAAAATASGNFNASVDFDSPLDGDGHGSHTASIAAGNYNVPVTINGYSYGKASGMAPRARIAVYKALYRQFGGFVADVVAAIDKASKRNFRKSFHKLIDGVDVLNLSVGPNSPPSSSSATFLNVFDMAILAAVKQGVFVAQAAGNGGPYPRTIVSFSPWIATVAAGLDDRSYPNYISLGNAKTLPGVGLAPPTPGSSTYSMILAKDAVGNSSNYFFSPNDCQDPSLFNAQLVKGKVLICTFSFSFIFGGATVHQVAATVANLSAVGFVLVVESDLAGSKFEPVPISVPGIVITTSESSEELLRYYNSSTTRAANGKAASFNATAKIGNGQEAVFNSSAPQVALYSSRGPDVRNFAFQDADVLKPNILAPGSLIWGAWTPSGTDEPNFQGKNFALVSGTSMASPHVAGIAALLKKEFPGRSPAVIASAMMTTASTTDNRGSPLLAQHPSSSASSDLESATPFDYGHGAINPKAALDPGLVFDAGYGDYIKFLCAVPGVNATAIFNATRERCSQPAGLMSDLNLPSITISSLGGERRVPRTATSVGAKTEKYRVVVTNPAGVAVSVKPSAFAVDPGRSVSLGILVRARDSSEEFSFGEMRLVGDLGHTVRLPITVLRRQAYSSS</sequence>
<dbReference type="InterPro" id="IPR037045">
    <property type="entry name" value="S8pro/Inhibitor_I9_sf"/>
</dbReference>
<organism evidence="16">
    <name type="scientific">Selaginella moellendorffii</name>
    <name type="common">Spikemoss</name>
    <dbReference type="NCBI Taxonomy" id="88036"/>
    <lineage>
        <taxon>Eukaryota</taxon>
        <taxon>Viridiplantae</taxon>
        <taxon>Streptophyta</taxon>
        <taxon>Embryophyta</taxon>
        <taxon>Tracheophyta</taxon>
        <taxon>Lycopodiopsida</taxon>
        <taxon>Selaginellales</taxon>
        <taxon>Selaginellaceae</taxon>
        <taxon>Selaginella</taxon>
    </lineage>
</organism>
<evidence type="ECO:0000256" key="4">
    <source>
        <dbReference type="ARBA" id="ARBA00022729"/>
    </source>
</evidence>
<dbReference type="Gene3D" id="2.60.40.2310">
    <property type="match status" value="1"/>
</dbReference>
<feature type="domain" description="Inhibitor I9" evidence="13">
    <location>
        <begin position="13"/>
        <end position="76"/>
    </location>
</feature>
<name>D8RV88_SELML</name>
<dbReference type="InterPro" id="IPR023827">
    <property type="entry name" value="Peptidase_S8_Asp-AS"/>
</dbReference>
<dbReference type="InterPro" id="IPR041469">
    <property type="entry name" value="Subtilisin-like_FN3"/>
</dbReference>
<dbReference type="AlphaFoldDB" id="D8RV88"/>
<proteinExistence type="inferred from homology"/>
<dbReference type="EMBL" id="GL377591">
    <property type="protein sequence ID" value="EFJ23916.1"/>
    <property type="molecule type" value="Genomic_DNA"/>
</dbReference>
<dbReference type="Proteomes" id="UP000001514">
    <property type="component" value="Unassembled WGS sequence"/>
</dbReference>
<feature type="active site" description="Charge relay system" evidence="8 9">
    <location>
        <position position="188"/>
    </location>
</feature>
<dbReference type="InterPro" id="IPR036852">
    <property type="entry name" value="Peptidase_S8/S53_dom_sf"/>
</dbReference>
<keyword evidence="7" id="KW-0325">Glycoprotein</keyword>
<dbReference type="PRINTS" id="PR00723">
    <property type="entry name" value="SUBTILISIN"/>
</dbReference>
<dbReference type="Gene3D" id="3.40.50.200">
    <property type="entry name" value="Peptidase S8/S53 domain"/>
    <property type="match status" value="1"/>
</dbReference>
<dbReference type="Pfam" id="PF05922">
    <property type="entry name" value="Inhibitor_I9"/>
    <property type="match status" value="1"/>
</dbReference>
<evidence type="ECO:0000313" key="15">
    <source>
        <dbReference type="EMBL" id="EFJ23916.1"/>
    </source>
</evidence>
<keyword evidence="5 9" id="KW-0378">Hydrolase</keyword>
<dbReference type="InterPro" id="IPR015500">
    <property type="entry name" value="Peptidase_S8_subtilisin-rel"/>
</dbReference>
<evidence type="ECO:0000259" key="14">
    <source>
        <dbReference type="Pfam" id="PF17766"/>
    </source>
</evidence>
<dbReference type="InterPro" id="IPR045051">
    <property type="entry name" value="SBT"/>
</dbReference>
<evidence type="ECO:0000256" key="6">
    <source>
        <dbReference type="ARBA" id="ARBA00022825"/>
    </source>
</evidence>
<evidence type="ECO:0000256" key="7">
    <source>
        <dbReference type="ARBA" id="ARBA00023180"/>
    </source>
</evidence>
<dbReference type="CDD" id="cd02120">
    <property type="entry name" value="PA_subtilisin_like"/>
    <property type="match status" value="1"/>
</dbReference>
<reference evidence="15 16" key="1">
    <citation type="journal article" date="2011" name="Science">
        <title>The Selaginella genome identifies genetic changes associated with the evolution of vascular plants.</title>
        <authorList>
            <person name="Banks J.A."/>
            <person name="Nishiyama T."/>
            <person name="Hasebe M."/>
            <person name="Bowman J.L."/>
            <person name="Gribskov M."/>
            <person name="dePamphilis C."/>
            <person name="Albert V.A."/>
            <person name="Aono N."/>
            <person name="Aoyama T."/>
            <person name="Ambrose B.A."/>
            <person name="Ashton N.W."/>
            <person name="Axtell M.J."/>
            <person name="Barker E."/>
            <person name="Barker M.S."/>
            <person name="Bennetzen J.L."/>
            <person name="Bonawitz N.D."/>
            <person name="Chapple C."/>
            <person name="Cheng C."/>
            <person name="Correa L.G."/>
            <person name="Dacre M."/>
            <person name="DeBarry J."/>
            <person name="Dreyer I."/>
            <person name="Elias M."/>
            <person name="Engstrom E.M."/>
            <person name="Estelle M."/>
            <person name="Feng L."/>
            <person name="Finet C."/>
            <person name="Floyd S.K."/>
            <person name="Frommer W.B."/>
            <person name="Fujita T."/>
            <person name="Gramzow L."/>
            <person name="Gutensohn M."/>
            <person name="Harholt J."/>
            <person name="Hattori M."/>
            <person name="Heyl A."/>
            <person name="Hirai T."/>
            <person name="Hiwatashi Y."/>
            <person name="Ishikawa M."/>
            <person name="Iwata M."/>
            <person name="Karol K.G."/>
            <person name="Koehler B."/>
            <person name="Kolukisaoglu U."/>
            <person name="Kubo M."/>
            <person name="Kurata T."/>
            <person name="Lalonde S."/>
            <person name="Li K."/>
            <person name="Li Y."/>
            <person name="Litt A."/>
            <person name="Lyons E."/>
            <person name="Manning G."/>
            <person name="Maruyama T."/>
            <person name="Michael T.P."/>
            <person name="Mikami K."/>
            <person name="Miyazaki S."/>
            <person name="Morinaga S."/>
            <person name="Murata T."/>
            <person name="Mueller-Roeber B."/>
            <person name="Nelson D.R."/>
            <person name="Obara M."/>
            <person name="Oguri Y."/>
            <person name="Olmstead R.G."/>
            <person name="Onodera N."/>
            <person name="Petersen B.L."/>
            <person name="Pils B."/>
            <person name="Prigge M."/>
            <person name="Rensing S.A."/>
            <person name="Riano-Pachon D.M."/>
            <person name="Roberts A.W."/>
            <person name="Sato Y."/>
            <person name="Scheller H.V."/>
            <person name="Schulz B."/>
            <person name="Schulz C."/>
            <person name="Shakirov E.V."/>
            <person name="Shibagaki N."/>
            <person name="Shinohara N."/>
            <person name="Shippen D.E."/>
            <person name="Soerensen I."/>
            <person name="Sotooka R."/>
            <person name="Sugimoto N."/>
            <person name="Sugita M."/>
            <person name="Sumikawa N."/>
            <person name="Tanurdzic M."/>
            <person name="Theissen G."/>
            <person name="Ulvskov P."/>
            <person name="Wakazuki S."/>
            <person name="Weng J.K."/>
            <person name="Willats W.W."/>
            <person name="Wipf D."/>
            <person name="Wolf P.G."/>
            <person name="Yang L."/>
            <person name="Zimmer A.D."/>
            <person name="Zhu Q."/>
            <person name="Mitros T."/>
            <person name="Hellsten U."/>
            <person name="Loque D."/>
            <person name="Otillar R."/>
            <person name="Salamov A."/>
            <person name="Schmutz J."/>
            <person name="Shapiro H."/>
            <person name="Lindquist E."/>
            <person name="Lucas S."/>
            <person name="Rokhsar D."/>
            <person name="Grigoriev I.V."/>
        </authorList>
    </citation>
    <scope>NUCLEOTIDE SEQUENCE [LARGE SCALE GENOMIC DNA]</scope>
</reference>
<evidence type="ECO:0000256" key="1">
    <source>
        <dbReference type="ARBA" id="ARBA00004613"/>
    </source>
</evidence>
<dbReference type="PROSITE" id="PS51892">
    <property type="entry name" value="SUBTILASE"/>
    <property type="match status" value="1"/>
</dbReference>
<feature type="active site" description="Charge relay system" evidence="8 9">
    <location>
        <position position="113"/>
    </location>
</feature>
<feature type="domain" description="Peptidase S8/S53" evidence="12">
    <location>
        <begin position="104"/>
        <end position="606"/>
    </location>
</feature>
<dbReference type="InterPro" id="IPR010259">
    <property type="entry name" value="S8pro/Inhibitor_I9"/>
</dbReference>
<evidence type="ECO:0000259" key="12">
    <source>
        <dbReference type="Pfam" id="PF00082"/>
    </source>
</evidence>
<keyword evidence="4" id="KW-0732">Signal</keyword>
<keyword evidence="3 9" id="KW-0645">Protease</keyword>
<accession>D8RV88</accession>
<dbReference type="GO" id="GO:0006508">
    <property type="term" value="P:proteolysis"/>
    <property type="evidence" value="ECO:0007669"/>
    <property type="project" value="UniProtKB-KW"/>
</dbReference>
<dbReference type="InParanoid" id="D8RV88"/>
<dbReference type="Gene3D" id="3.50.30.30">
    <property type="match status" value="1"/>
</dbReference>
<evidence type="ECO:0000256" key="2">
    <source>
        <dbReference type="ARBA" id="ARBA00011073"/>
    </source>
</evidence>
<dbReference type="Pfam" id="PF00082">
    <property type="entry name" value="Peptidase_S8"/>
    <property type="match status" value="1"/>
</dbReference>
<dbReference type="eggNOG" id="ENOG502QS8I">
    <property type="taxonomic scope" value="Eukaryota"/>
</dbReference>
<dbReference type="PROSITE" id="PS00136">
    <property type="entry name" value="SUBTILASE_ASP"/>
    <property type="match status" value="1"/>
</dbReference>
<evidence type="ECO:0000256" key="11">
    <source>
        <dbReference type="SAM" id="MobiDB-lite"/>
    </source>
</evidence>
<dbReference type="CDD" id="cd04852">
    <property type="entry name" value="Peptidases_S8_3"/>
    <property type="match status" value="1"/>
</dbReference>
<dbReference type="PANTHER" id="PTHR10795">
    <property type="entry name" value="PROPROTEIN CONVERTASE SUBTILISIN/KEXIN"/>
    <property type="match status" value="1"/>
</dbReference>
<evidence type="ECO:0000256" key="10">
    <source>
        <dbReference type="RuleBase" id="RU003355"/>
    </source>
</evidence>
<evidence type="ECO:0008006" key="17">
    <source>
        <dbReference type="Google" id="ProtNLM"/>
    </source>
</evidence>
<dbReference type="InterPro" id="IPR034197">
    <property type="entry name" value="Peptidases_S8_3"/>
</dbReference>
<feature type="domain" description="Subtilisin-like protease fibronectin type-III" evidence="14">
    <location>
        <begin position="681"/>
        <end position="775"/>
    </location>
</feature>
<dbReference type="Gramene" id="EFJ23916">
    <property type="protein sequence ID" value="EFJ23916"/>
    <property type="gene ID" value="SELMODRAFT_102404"/>
</dbReference>
<protein>
    <recommendedName>
        <fullName evidence="17">Peptidase S8/S53 domain-containing protein</fullName>
    </recommendedName>
</protein>
<gene>
    <name evidence="15" type="ORF">SELMODRAFT_102404</name>
</gene>
<keyword evidence="6 9" id="KW-0720">Serine protease</keyword>
<dbReference type="OMA" id="PATHENK"/>
<dbReference type="KEGG" id="smo:SELMODRAFT_102404"/>
<evidence type="ECO:0000313" key="16">
    <source>
        <dbReference type="Proteomes" id="UP000001514"/>
    </source>
</evidence>
<evidence type="ECO:0000256" key="9">
    <source>
        <dbReference type="PROSITE-ProRule" id="PRU01240"/>
    </source>
</evidence>
<dbReference type="FunCoup" id="D8RV88">
    <property type="interactions" value="221"/>
</dbReference>
<dbReference type="Gene3D" id="3.30.70.80">
    <property type="entry name" value="Peptidase S8 propeptide/proteinase inhibitor I9"/>
    <property type="match status" value="1"/>
</dbReference>